<evidence type="ECO:0000313" key="2">
    <source>
        <dbReference type="EMBL" id="CTQ76957.1"/>
    </source>
</evidence>
<proteinExistence type="predicted"/>
<keyword evidence="1" id="KW-0732">Signal</keyword>
<feature type="chain" id="PRO_5005809657" description="DUF1176 domain-containing protein" evidence="1">
    <location>
        <begin position="26"/>
        <end position="349"/>
    </location>
</feature>
<protein>
    <recommendedName>
        <fullName evidence="4">DUF1176 domain-containing protein</fullName>
    </recommendedName>
</protein>
<name>A0A0M7AQN2_9HYPH</name>
<dbReference type="AlphaFoldDB" id="A0A0M7AQN2"/>
<gene>
    <name evidence="2" type="ORF">LAX5112_04757</name>
</gene>
<dbReference type="Pfam" id="PF06674">
    <property type="entry name" value="DUF1176"/>
    <property type="match status" value="1"/>
</dbReference>
<dbReference type="STRING" id="388408.LAX5112_04757"/>
<feature type="signal peptide" evidence="1">
    <location>
        <begin position="1"/>
        <end position="25"/>
    </location>
</feature>
<dbReference type="EMBL" id="CXWD01000030">
    <property type="protein sequence ID" value="CTQ76957.1"/>
    <property type="molecule type" value="Genomic_DNA"/>
</dbReference>
<keyword evidence="3" id="KW-1185">Reference proteome</keyword>
<evidence type="ECO:0000256" key="1">
    <source>
        <dbReference type="SAM" id="SignalP"/>
    </source>
</evidence>
<reference evidence="3" key="1">
    <citation type="submission" date="2015-07" db="EMBL/GenBank/DDBJ databases">
        <authorList>
            <person name="Rodrigo-Torres Lidia"/>
            <person name="Arahal R.David."/>
        </authorList>
    </citation>
    <scope>NUCLEOTIDE SEQUENCE [LARGE SCALE GENOMIC DNA]</scope>
    <source>
        <strain evidence="3">CECT 5112</strain>
    </source>
</reference>
<dbReference type="InterPro" id="IPR009560">
    <property type="entry name" value="DUF1176"/>
</dbReference>
<dbReference type="OrthoDB" id="7675861at2"/>
<evidence type="ECO:0000313" key="3">
    <source>
        <dbReference type="Proteomes" id="UP000053235"/>
    </source>
</evidence>
<sequence length="349" mass="38497">MKSQNLLAGLVFSTFACLQPLQAYADEDAYKLSLKLFGKDEVVGGISPCHLSFWQQNRDPETDKYAYLFHANQESDGFTGTGLVEIGDKFYSVNELVYGGEPIEGHGTQYLFASDDRDIKVQIELLEVTFRNDAFYFDRAKVTVIQKGKLPFTANARGVSGCPKTASQPQTASASPHLPAGIPIGYERYMADMSEIPAVLRQQMRDYASDACDIDGQFAWSGARYVINDYFLMWQIPCLQGAYQGSGVFAVTQNPPQDWGELLTLPNPPGLEGNQNYSAMNAKVLGSSGHIETTAFGRGAGDCGVYQVFRLIDGPGEVLELELLEYREKIDCDGNAPEPNTWPLAYRAQ</sequence>
<dbReference type="PROSITE" id="PS51257">
    <property type="entry name" value="PROKAR_LIPOPROTEIN"/>
    <property type="match status" value="1"/>
</dbReference>
<accession>A0A0M7AQN2</accession>
<dbReference type="RefSeq" id="WP_055673922.1">
    <property type="nucleotide sequence ID" value="NZ_CXWD01000030.1"/>
</dbReference>
<evidence type="ECO:0008006" key="4">
    <source>
        <dbReference type="Google" id="ProtNLM"/>
    </source>
</evidence>
<dbReference type="Proteomes" id="UP000053235">
    <property type="component" value="Unassembled WGS sequence"/>
</dbReference>
<organism evidence="2 3">
    <name type="scientific">Roseibium alexandrii</name>
    <dbReference type="NCBI Taxonomy" id="388408"/>
    <lineage>
        <taxon>Bacteria</taxon>
        <taxon>Pseudomonadati</taxon>
        <taxon>Pseudomonadota</taxon>
        <taxon>Alphaproteobacteria</taxon>
        <taxon>Hyphomicrobiales</taxon>
        <taxon>Stappiaceae</taxon>
        <taxon>Roseibium</taxon>
    </lineage>
</organism>